<dbReference type="SUPFAM" id="SSF56784">
    <property type="entry name" value="HAD-like"/>
    <property type="match status" value="1"/>
</dbReference>
<keyword evidence="3 7" id="KW-0812">Transmembrane</keyword>
<dbReference type="Gene3D" id="3.40.50.1000">
    <property type="entry name" value="HAD superfamily/HAD-like"/>
    <property type="match status" value="1"/>
</dbReference>
<dbReference type="PANTHER" id="PTHR48085:SF5">
    <property type="entry name" value="CADMIUM_ZINC-TRANSPORTING ATPASE HMA4-RELATED"/>
    <property type="match status" value="1"/>
</dbReference>
<keyword evidence="6 7" id="KW-0472">Membrane</keyword>
<dbReference type="GO" id="GO:0005524">
    <property type="term" value="F:ATP binding"/>
    <property type="evidence" value="ECO:0007669"/>
    <property type="project" value="UniProtKB-UniRule"/>
</dbReference>
<evidence type="ECO:0000259" key="8">
    <source>
        <dbReference type="Pfam" id="PF00122"/>
    </source>
</evidence>
<keyword evidence="7" id="KW-0547">Nucleotide-binding</keyword>
<comment type="caution">
    <text evidence="7">Lacks conserved residue(s) required for the propagation of feature annotation.</text>
</comment>
<keyword evidence="7" id="KW-0067">ATP-binding</keyword>
<keyword evidence="4" id="KW-1278">Translocase</keyword>
<dbReference type="SUPFAM" id="SSF81653">
    <property type="entry name" value="Calcium ATPase, transduction domain A"/>
    <property type="match status" value="1"/>
</dbReference>
<dbReference type="SFLD" id="SFLDG00002">
    <property type="entry name" value="C1.7:_P-type_atpase_like"/>
    <property type="match status" value="1"/>
</dbReference>
<feature type="transmembrane region" description="Helical" evidence="7">
    <location>
        <begin position="356"/>
        <end position="381"/>
    </location>
</feature>
<dbReference type="Pfam" id="PF00122">
    <property type="entry name" value="E1-E2_ATPase"/>
    <property type="match status" value="1"/>
</dbReference>
<dbReference type="Gene3D" id="3.40.1110.10">
    <property type="entry name" value="Calcium-transporting ATPase, cytoplasmic domain N"/>
    <property type="match status" value="1"/>
</dbReference>
<accession>A0A0N0GZP6</accession>
<keyword evidence="10" id="KW-1185">Reference proteome</keyword>
<dbReference type="InterPro" id="IPR001757">
    <property type="entry name" value="P_typ_ATPase"/>
</dbReference>
<dbReference type="InterPro" id="IPR044492">
    <property type="entry name" value="P_typ_ATPase_HD_dom"/>
</dbReference>
<dbReference type="SFLD" id="SFLDF00027">
    <property type="entry name" value="p-type_atpase"/>
    <property type="match status" value="1"/>
</dbReference>
<dbReference type="AlphaFoldDB" id="A0A0N0GZP6"/>
<dbReference type="Proteomes" id="UP000037982">
    <property type="component" value="Unassembled WGS sequence"/>
</dbReference>
<feature type="transmembrane region" description="Helical" evidence="7">
    <location>
        <begin position="126"/>
        <end position="143"/>
    </location>
</feature>
<dbReference type="InterPro" id="IPR023214">
    <property type="entry name" value="HAD_sf"/>
</dbReference>
<evidence type="ECO:0000313" key="9">
    <source>
        <dbReference type="EMBL" id="KPC62690.1"/>
    </source>
</evidence>
<keyword evidence="7" id="KW-1003">Cell membrane</keyword>
<dbReference type="PANTHER" id="PTHR48085">
    <property type="entry name" value="CADMIUM/ZINC-TRANSPORTING ATPASE HMA2-RELATED"/>
    <property type="match status" value="1"/>
</dbReference>
<dbReference type="PRINTS" id="PR00119">
    <property type="entry name" value="CATATPASE"/>
</dbReference>
<dbReference type="NCBIfam" id="TIGR01494">
    <property type="entry name" value="ATPase_P-type"/>
    <property type="match status" value="1"/>
</dbReference>
<evidence type="ECO:0000256" key="2">
    <source>
        <dbReference type="ARBA" id="ARBA00006024"/>
    </source>
</evidence>
<dbReference type="GO" id="GO:0016887">
    <property type="term" value="F:ATP hydrolysis activity"/>
    <property type="evidence" value="ECO:0007669"/>
    <property type="project" value="InterPro"/>
</dbReference>
<dbReference type="PROSITE" id="PS00154">
    <property type="entry name" value="ATPASE_E1_E2"/>
    <property type="match status" value="1"/>
</dbReference>
<dbReference type="InterPro" id="IPR036412">
    <property type="entry name" value="HAD-like_sf"/>
</dbReference>
<keyword evidence="7" id="KW-0479">Metal-binding</keyword>
<dbReference type="SFLD" id="SFLDS00003">
    <property type="entry name" value="Haloacid_Dehalogenase"/>
    <property type="match status" value="1"/>
</dbReference>
<gene>
    <name evidence="9" type="ORF">ADL29_18310</name>
</gene>
<evidence type="ECO:0000256" key="5">
    <source>
        <dbReference type="ARBA" id="ARBA00022989"/>
    </source>
</evidence>
<comment type="similarity">
    <text evidence="2 7">Belongs to the cation transport ATPase (P-type) (TC 3.A.3) family. Type IB subfamily.</text>
</comment>
<comment type="caution">
    <text evidence="9">The sequence shown here is derived from an EMBL/GenBank/DDBJ whole genome shotgun (WGS) entry which is preliminary data.</text>
</comment>
<dbReference type="NCBIfam" id="TIGR01525">
    <property type="entry name" value="ATPase-IB_hvy"/>
    <property type="match status" value="1"/>
</dbReference>
<evidence type="ECO:0000256" key="7">
    <source>
        <dbReference type="RuleBase" id="RU362081"/>
    </source>
</evidence>
<dbReference type="EMBL" id="LGKG01000137">
    <property type="protein sequence ID" value="KPC62690.1"/>
    <property type="molecule type" value="Genomic_DNA"/>
</dbReference>
<dbReference type="InterPro" id="IPR059000">
    <property type="entry name" value="ATPase_P-type_domA"/>
</dbReference>
<feature type="domain" description="P-type ATPase A" evidence="8">
    <location>
        <begin position="226"/>
        <end position="315"/>
    </location>
</feature>
<dbReference type="InterPro" id="IPR051014">
    <property type="entry name" value="Cation_Transport_ATPase_IB"/>
</dbReference>
<dbReference type="InterPro" id="IPR008250">
    <property type="entry name" value="ATPase_P-typ_transduc_dom_A_sf"/>
</dbReference>
<evidence type="ECO:0000256" key="1">
    <source>
        <dbReference type="ARBA" id="ARBA00004651"/>
    </source>
</evidence>
<organism evidence="9 10">
    <name type="scientific">Streptomyces chattanoogensis</name>
    <dbReference type="NCBI Taxonomy" id="66876"/>
    <lineage>
        <taxon>Bacteria</taxon>
        <taxon>Bacillati</taxon>
        <taxon>Actinomycetota</taxon>
        <taxon>Actinomycetes</taxon>
        <taxon>Kitasatosporales</taxon>
        <taxon>Streptomycetaceae</taxon>
        <taxon>Streptomyces</taxon>
    </lineage>
</organism>
<keyword evidence="5 7" id="KW-1133">Transmembrane helix</keyword>
<proteinExistence type="inferred from homology"/>
<dbReference type="InterPro" id="IPR027256">
    <property type="entry name" value="P-typ_ATPase_IB"/>
</dbReference>
<evidence type="ECO:0000256" key="6">
    <source>
        <dbReference type="ARBA" id="ARBA00023136"/>
    </source>
</evidence>
<dbReference type="GO" id="GO:0046872">
    <property type="term" value="F:metal ion binding"/>
    <property type="evidence" value="ECO:0007669"/>
    <property type="project" value="UniProtKB-KW"/>
</dbReference>
<reference evidence="10" key="1">
    <citation type="submission" date="2015-07" db="EMBL/GenBank/DDBJ databases">
        <authorList>
            <person name="Ju K.-S."/>
            <person name="Doroghazi J.R."/>
            <person name="Metcalf W.W."/>
        </authorList>
    </citation>
    <scope>NUCLEOTIDE SEQUENCE [LARGE SCALE GENOMIC DNA]</scope>
    <source>
        <strain evidence="10">NRRL ISP-5002</strain>
    </source>
</reference>
<evidence type="ECO:0000256" key="3">
    <source>
        <dbReference type="ARBA" id="ARBA00022692"/>
    </source>
</evidence>
<protein>
    <submittedName>
        <fullName evidence="9">Metal ABC transporter ATPase</fullName>
    </submittedName>
</protein>
<dbReference type="PATRIC" id="fig|66876.3.peg.4003"/>
<evidence type="ECO:0000256" key="4">
    <source>
        <dbReference type="ARBA" id="ARBA00022967"/>
    </source>
</evidence>
<dbReference type="Pfam" id="PF00702">
    <property type="entry name" value="Hydrolase"/>
    <property type="match status" value="1"/>
</dbReference>
<dbReference type="InterPro" id="IPR018303">
    <property type="entry name" value="ATPase_P-typ_P_site"/>
</dbReference>
<name>A0A0N0GZP6_9ACTN</name>
<comment type="subcellular location">
    <subcellularLocation>
        <location evidence="1">Cell membrane</location>
        <topology evidence="1">Multi-pass membrane protein</topology>
    </subcellularLocation>
</comment>
<dbReference type="RefSeq" id="WP_053924706.1">
    <property type="nucleotide sequence ID" value="NZ_LGKG01000137.1"/>
</dbReference>
<dbReference type="Gene3D" id="2.70.150.10">
    <property type="entry name" value="Calcium-transporting ATPase, cytoplasmic transduction domain A"/>
    <property type="match status" value="1"/>
</dbReference>
<dbReference type="GO" id="GO:0005886">
    <property type="term" value="C:plasma membrane"/>
    <property type="evidence" value="ECO:0007669"/>
    <property type="project" value="UniProtKB-SubCell"/>
</dbReference>
<dbReference type="InterPro" id="IPR023299">
    <property type="entry name" value="ATPase_P-typ_cyto_dom_N"/>
</dbReference>
<dbReference type="GO" id="GO:0019829">
    <property type="term" value="F:ATPase-coupled monoatomic cation transmembrane transporter activity"/>
    <property type="evidence" value="ECO:0007669"/>
    <property type="project" value="InterPro"/>
</dbReference>
<evidence type="ECO:0000313" key="10">
    <source>
        <dbReference type="Proteomes" id="UP000037982"/>
    </source>
</evidence>
<sequence>MSGVVVRSVASGRARLTVPWVRARPGSAGLVDERLTGMRGFRALRIFPRTGSVVIWMVPDLLDVDRLIAALEEAPPASMPAKPTRSTPDSSTGELARLVVGGAVLALVAVRRLLRRPRITAGSSGLLGAITLFTGLPFFRGALRSLRGRSHPGTDTLVTAATVISLVLRENVVALTVLWLLNIGEFLQTLTLRRTRRAIEELLTIGEERVWLVREDGGEGADGEGRVEVEVALEEVAPGDAVAVYEHHRIPVDGQVVSGEALVDQAAITGEALPIYARADAEVYAGTIVTSGSLTVRATSVGADTTVGRIISRVEEAQSDRAPIQTVATRFTQRFVPVSFALAALTYAVTRDARRAMTMLLIACPCAAGLATPTAISAAIGNGARRGTLIKGGTHLEGIGRVTAVVFDKTGTLTFGRPLVTSVVTLSDRYTADQVLSLAASGELHARHPLAQAIVAHTEEQHLRAPIHQACEVVLGMGMRAELDGTQLLVGSPALLRQHGVELTGEAQGWTEQLRGGGETVICIAHDEDLIGLLGVSDAVRSGAGTVIRQLTDLGVSRVVLLTGDAPETAQAVADTLGIAEVHAHALPEGKLQLIRDLQAEGYTVAMVGDGTNDAPALALADVGISMGAHSSHVALETADIALPGDDLRQVPAVVELSRHTLRVVRQNYGLAIGVNLLGLIAGAGGSMNPVLAALLHNTSSIAVVGNSARLVNHTPHLPPVADDVLIAAPLEDHRVR</sequence>
<feature type="transmembrane region" description="Helical" evidence="7">
    <location>
        <begin position="163"/>
        <end position="187"/>
    </location>
</feature>